<dbReference type="RefSeq" id="XP_013340800.1">
    <property type="nucleotide sequence ID" value="XM_013485346.1"/>
</dbReference>
<proteinExistence type="predicted"/>
<dbReference type="EMBL" id="KL584771">
    <property type="protein sequence ID" value="KEQ92404.1"/>
    <property type="molecule type" value="Genomic_DNA"/>
</dbReference>
<evidence type="ECO:0000313" key="7">
    <source>
        <dbReference type="Proteomes" id="UP000030641"/>
    </source>
</evidence>
<dbReference type="PROSITE" id="PS50865">
    <property type="entry name" value="ZF_MYND_2"/>
    <property type="match status" value="1"/>
</dbReference>
<keyword evidence="1" id="KW-0479">Metal-binding</keyword>
<dbReference type="OrthoDB" id="432970at2759"/>
<sequence>MGTKFIPLEHTRIPGFPDAPLHLDRAPLQIIDDENFSEKTDTSNLATATGIATVLFRWCPEALYAFLDTDAWFSFTWTLTITGSQKIEIGRVENQITIGSLDESGDKWKLMLTFSIASEGADRGRWIPDTKESMLGDTDLTDALQIEKLGKSFVRDLCLKQRWFTGKNMKHELFVEYAPMDIWGDGIAMNPHWLYAPLDLSCCSTCDDDSKPLQRCGRCGTAAYCSGLHQKLDWPIHKAICNLGLEERGQMLKITADGGLIGWDLTKTVGDYEGEMSKNPNFVTPQKKREFYAE</sequence>
<dbReference type="STRING" id="1043005.A0A074Y8R7"/>
<evidence type="ECO:0000256" key="2">
    <source>
        <dbReference type="ARBA" id="ARBA00022771"/>
    </source>
</evidence>
<dbReference type="Pfam" id="PF01753">
    <property type="entry name" value="zf-MYND"/>
    <property type="match status" value="1"/>
</dbReference>
<dbReference type="GO" id="GO:0008270">
    <property type="term" value="F:zinc ion binding"/>
    <property type="evidence" value="ECO:0007669"/>
    <property type="project" value="UniProtKB-KW"/>
</dbReference>
<dbReference type="SUPFAM" id="SSF144232">
    <property type="entry name" value="HIT/MYND zinc finger-like"/>
    <property type="match status" value="1"/>
</dbReference>
<evidence type="ECO:0000256" key="1">
    <source>
        <dbReference type="ARBA" id="ARBA00022723"/>
    </source>
</evidence>
<dbReference type="InterPro" id="IPR002893">
    <property type="entry name" value="Znf_MYND"/>
</dbReference>
<gene>
    <name evidence="6" type="ORF">AUEXF2481DRAFT_32311</name>
</gene>
<feature type="domain" description="MYND-type" evidence="5">
    <location>
        <begin position="203"/>
        <end position="241"/>
    </location>
</feature>
<keyword evidence="3" id="KW-0862">Zinc</keyword>
<dbReference type="GeneID" id="25364617"/>
<dbReference type="HOGENOM" id="CLU_056771_0_0_1"/>
<dbReference type="AlphaFoldDB" id="A0A074Y8R7"/>
<name>A0A074Y8R7_AURSE</name>
<dbReference type="Proteomes" id="UP000030641">
    <property type="component" value="Unassembled WGS sequence"/>
</dbReference>
<dbReference type="OMA" id="MSPHWLY"/>
<dbReference type="Gene3D" id="6.10.140.2220">
    <property type="match status" value="1"/>
</dbReference>
<keyword evidence="7" id="KW-1185">Reference proteome</keyword>
<evidence type="ECO:0000259" key="5">
    <source>
        <dbReference type="PROSITE" id="PS50865"/>
    </source>
</evidence>
<evidence type="ECO:0000256" key="3">
    <source>
        <dbReference type="ARBA" id="ARBA00022833"/>
    </source>
</evidence>
<keyword evidence="2 4" id="KW-0863">Zinc-finger</keyword>
<evidence type="ECO:0000313" key="6">
    <source>
        <dbReference type="EMBL" id="KEQ92404.1"/>
    </source>
</evidence>
<organism evidence="6 7">
    <name type="scientific">Aureobasidium subglaciale (strain EXF-2481)</name>
    <name type="common">Aureobasidium pullulans var. subglaciale</name>
    <dbReference type="NCBI Taxonomy" id="1043005"/>
    <lineage>
        <taxon>Eukaryota</taxon>
        <taxon>Fungi</taxon>
        <taxon>Dikarya</taxon>
        <taxon>Ascomycota</taxon>
        <taxon>Pezizomycotina</taxon>
        <taxon>Dothideomycetes</taxon>
        <taxon>Dothideomycetidae</taxon>
        <taxon>Dothideales</taxon>
        <taxon>Saccotheciaceae</taxon>
        <taxon>Aureobasidium</taxon>
    </lineage>
</organism>
<accession>A0A074Y8R7</accession>
<protein>
    <recommendedName>
        <fullName evidence="5">MYND-type domain-containing protein</fullName>
    </recommendedName>
</protein>
<evidence type="ECO:0000256" key="4">
    <source>
        <dbReference type="PROSITE-ProRule" id="PRU00134"/>
    </source>
</evidence>
<reference evidence="6 7" key="1">
    <citation type="journal article" date="2014" name="BMC Genomics">
        <title>Genome sequencing of four Aureobasidium pullulans varieties: biotechnological potential, stress tolerance, and description of new species.</title>
        <authorList>
            <person name="Gostin Ar C."/>
            <person name="Ohm R.A."/>
            <person name="Kogej T."/>
            <person name="Sonjak S."/>
            <person name="Turk M."/>
            <person name="Zajc J."/>
            <person name="Zalar P."/>
            <person name="Grube M."/>
            <person name="Sun H."/>
            <person name="Han J."/>
            <person name="Sharma A."/>
            <person name="Chiniquy J."/>
            <person name="Ngan C.Y."/>
            <person name="Lipzen A."/>
            <person name="Barry K."/>
            <person name="Grigoriev I.V."/>
            <person name="Gunde-Cimerman N."/>
        </authorList>
    </citation>
    <scope>NUCLEOTIDE SEQUENCE [LARGE SCALE GENOMIC DNA]</scope>
    <source>
        <strain evidence="6 7">EXF-2481</strain>
    </source>
</reference>
<dbReference type="InParanoid" id="A0A074Y8R7"/>